<protein>
    <recommendedName>
        <fullName evidence="5">Methylmalonyl-CoA mutase alpha/beta chain catalytic domain-containing protein</fullName>
    </recommendedName>
</protein>
<gene>
    <name evidence="6" type="ORF">S01H1_51405</name>
</gene>
<feature type="domain" description="Methylmalonyl-CoA mutase alpha/beta chain catalytic" evidence="5">
    <location>
        <begin position="176"/>
        <end position="260"/>
    </location>
</feature>
<evidence type="ECO:0000256" key="3">
    <source>
        <dbReference type="ARBA" id="ARBA00023134"/>
    </source>
</evidence>
<dbReference type="InterPro" id="IPR006099">
    <property type="entry name" value="MeMalonylCoA_mutase_a/b_cat"/>
</dbReference>
<keyword evidence="3" id="KW-0342">GTP-binding</keyword>
<evidence type="ECO:0000256" key="4">
    <source>
        <dbReference type="ARBA" id="ARBA00023186"/>
    </source>
</evidence>
<dbReference type="GO" id="GO:0016866">
    <property type="term" value="F:intramolecular transferase activity"/>
    <property type="evidence" value="ECO:0007669"/>
    <property type="project" value="InterPro"/>
</dbReference>
<dbReference type="GO" id="GO:0031419">
    <property type="term" value="F:cobalamin binding"/>
    <property type="evidence" value="ECO:0007669"/>
    <property type="project" value="InterPro"/>
</dbReference>
<evidence type="ECO:0000256" key="2">
    <source>
        <dbReference type="ARBA" id="ARBA00022801"/>
    </source>
</evidence>
<evidence type="ECO:0000313" key="6">
    <source>
        <dbReference type="EMBL" id="GAG22874.1"/>
    </source>
</evidence>
<name>X0VWR5_9ZZZZ</name>
<evidence type="ECO:0000256" key="1">
    <source>
        <dbReference type="ARBA" id="ARBA00022741"/>
    </source>
</evidence>
<keyword evidence="4" id="KW-0143">Chaperone</keyword>
<dbReference type="Pfam" id="PF01642">
    <property type="entry name" value="MM_CoA_mutase"/>
    <property type="match status" value="1"/>
</dbReference>
<dbReference type="GO" id="GO:0016787">
    <property type="term" value="F:hydrolase activity"/>
    <property type="evidence" value="ECO:0007669"/>
    <property type="project" value="UniProtKB-KW"/>
</dbReference>
<proteinExistence type="predicted"/>
<organism evidence="6">
    <name type="scientific">marine sediment metagenome</name>
    <dbReference type="NCBI Taxonomy" id="412755"/>
    <lineage>
        <taxon>unclassified sequences</taxon>
        <taxon>metagenomes</taxon>
        <taxon>ecological metagenomes</taxon>
    </lineage>
</organism>
<dbReference type="InterPro" id="IPR016176">
    <property type="entry name" value="Cbl-dep_enz_cat"/>
</dbReference>
<dbReference type="PANTHER" id="PTHR43087:SF1">
    <property type="entry name" value="LAO_AO TRANSPORT SYSTEM ATPASE"/>
    <property type="match status" value="1"/>
</dbReference>
<dbReference type="EMBL" id="BARS01033169">
    <property type="protein sequence ID" value="GAG22874.1"/>
    <property type="molecule type" value="Genomic_DNA"/>
</dbReference>
<reference evidence="6" key="1">
    <citation type="journal article" date="2014" name="Front. Microbiol.">
        <title>High frequency of phylogenetically diverse reductive dehalogenase-homologous genes in deep subseafloor sedimentary metagenomes.</title>
        <authorList>
            <person name="Kawai M."/>
            <person name="Futagami T."/>
            <person name="Toyoda A."/>
            <person name="Takaki Y."/>
            <person name="Nishi S."/>
            <person name="Hori S."/>
            <person name="Arai W."/>
            <person name="Tsubouchi T."/>
            <person name="Morono Y."/>
            <person name="Uchiyama I."/>
            <person name="Ito T."/>
            <person name="Fujiyama A."/>
            <person name="Inagaki F."/>
            <person name="Takami H."/>
        </authorList>
    </citation>
    <scope>NUCLEOTIDE SEQUENCE</scope>
    <source>
        <strain evidence="6">Expedition CK06-06</strain>
    </source>
</reference>
<dbReference type="SUPFAM" id="SSF51703">
    <property type="entry name" value="Cobalamin (vitamin B12)-dependent enzymes"/>
    <property type="match status" value="1"/>
</dbReference>
<dbReference type="PANTHER" id="PTHR43087">
    <property type="entry name" value="LYSINE/ARGININE/ORNITHINE TRANSPORT SYSTEM KINASE"/>
    <property type="match status" value="1"/>
</dbReference>
<evidence type="ECO:0000259" key="5">
    <source>
        <dbReference type="Pfam" id="PF01642"/>
    </source>
</evidence>
<accession>X0VWR5</accession>
<keyword evidence="2" id="KW-0378">Hydrolase</keyword>
<dbReference type="GO" id="GO:0005525">
    <property type="term" value="F:GTP binding"/>
    <property type="evidence" value="ECO:0007669"/>
    <property type="project" value="UniProtKB-KW"/>
</dbReference>
<comment type="caution">
    <text evidence="6">The sequence shown here is derived from an EMBL/GenBank/DDBJ whole genome shotgun (WGS) entry which is preliminary data.</text>
</comment>
<dbReference type="InterPro" id="IPR052040">
    <property type="entry name" value="GTPase/Isobutyryl-CoA_mutase"/>
</dbReference>
<dbReference type="AlphaFoldDB" id="X0VWR5"/>
<keyword evidence="1" id="KW-0547">Nucleotide-binding</keyword>
<sequence length="261" mass="28962">VFPTVASRWNDAGVDRLYAALRARVFDEPVSAEPGAAEASNPQALIPPSRGRYLAEIAETLRGWHQETQAEVERARDAWALQRSAAALVEAEPASSAALAQRGREAFQALDAELRGQLEEWPELRQRYTTAEQEYQVRGRAIRVTNHTETLSGTQLPKVALPRGEEWGELVRYLRSENLPGRFPFTAGVFPFDREAEDPTRMFAGEGPPERTNRRFHLIASGQPAARLSTAFDSVTLYGRDPDERPDIYGKVGNSGVSICT</sequence>
<feature type="non-terminal residue" evidence="6">
    <location>
        <position position="1"/>
    </location>
</feature>
<dbReference type="Gene3D" id="3.20.20.240">
    <property type="entry name" value="Methylmalonyl-CoA mutase"/>
    <property type="match status" value="1"/>
</dbReference>
<feature type="non-terminal residue" evidence="6">
    <location>
        <position position="261"/>
    </location>
</feature>